<reference evidence="4" key="1">
    <citation type="submission" date="2011-07" db="EMBL/GenBank/DDBJ databases">
        <authorList>
            <consortium name="Caenorhabditis brenneri Sequencing and Analysis Consortium"/>
            <person name="Wilson R.K."/>
        </authorList>
    </citation>
    <scope>NUCLEOTIDE SEQUENCE [LARGE SCALE GENOMIC DNA]</scope>
    <source>
        <strain evidence="4">PB2801</strain>
    </source>
</reference>
<accession>G0NN06</accession>
<gene>
    <name evidence="3" type="ORF">CAEBREN_06197</name>
</gene>
<dbReference type="GO" id="GO:0045087">
    <property type="term" value="P:innate immune response"/>
    <property type="evidence" value="ECO:0007669"/>
    <property type="project" value="TreeGrafter"/>
</dbReference>
<dbReference type="PANTHER" id="PTHR47919:SF2">
    <property type="entry name" value="CUB DOMAIN-CONTAINING PROTEIN-RELATED"/>
    <property type="match status" value="1"/>
</dbReference>
<feature type="domain" description="CUB-like" evidence="2">
    <location>
        <begin position="18"/>
        <end position="139"/>
    </location>
</feature>
<sequence length="531" mass="59143">MISKLILFSNFLVFVVSDGYICQGGTLVNPPLDLTEPFYFPENWNEGLPPATFNASQYCNWRINMLEGMYATVTFYKDADGADSSATQIFVDYPNGDNVYLQDNDDAPYIFTKQQFQISLIAHEKQGKFSFKVVWSEYPAEMCKINIPLDQYQLIPQASTNCAVTFTAPNKVWLIAFNGLFNQASSFLRHSAVFEGGSVNGNFLGTLDKANGLNIWSNGKSLTVYTFGMQMQDNRYVFLGMDANAAGGNVQRFDGLDCTDTPPESCYVYAYSYDVGNKAVITASRNIDYLYYVRRLAENATLSVYEGQIDKDHLLTTISGTNYNQKLPLAVKNTVKIYKVDTMLTQVSLTNDSERAGYGKIAVLTGTGMQTVVHSFDYRQLSLEQDTFETFTADILVNFKFNVVSFDVNGNTTLDIEIYQNGLTVLSETFTKDYKPRSSGYTAFGDKISVKYQTYGRATKGFEVDFACTSKDATTPQPTTPKTTAIPKTTVIQSTVSTPVITTEKIITTTKGSSQNYALICFLAEVLYLLN</sequence>
<dbReference type="InParanoid" id="G0NN06"/>
<dbReference type="Pfam" id="PF02408">
    <property type="entry name" value="CUB_2"/>
    <property type="match status" value="1"/>
</dbReference>
<evidence type="ECO:0000313" key="3">
    <source>
        <dbReference type="EMBL" id="EGT34293.1"/>
    </source>
</evidence>
<dbReference type="PANTHER" id="PTHR47919">
    <property type="entry name" value="INFECTION RESPONSE PROTEIN-RELATED"/>
    <property type="match status" value="1"/>
</dbReference>
<evidence type="ECO:0000313" key="4">
    <source>
        <dbReference type="Proteomes" id="UP000008068"/>
    </source>
</evidence>
<dbReference type="eggNOG" id="ENOG502TJGI">
    <property type="taxonomic scope" value="Eukaryota"/>
</dbReference>
<dbReference type="AlphaFoldDB" id="G0NN06"/>
<keyword evidence="1" id="KW-0732">Signal</keyword>
<feature type="signal peptide" evidence="1">
    <location>
        <begin position="1"/>
        <end position="17"/>
    </location>
</feature>
<dbReference type="OMA" id="EMCKINI"/>
<dbReference type="Proteomes" id="UP000008068">
    <property type="component" value="Unassembled WGS sequence"/>
</dbReference>
<keyword evidence="4" id="KW-1185">Reference proteome</keyword>
<evidence type="ECO:0000256" key="1">
    <source>
        <dbReference type="SAM" id="SignalP"/>
    </source>
</evidence>
<dbReference type="EMBL" id="GL379912">
    <property type="protein sequence ID" value="EGT34293.1"/>
    <property type="molecule type" value="Genomic_DNA"/>
</dbReference>
<name>G0NN06_CAEBE</name>
<feature type="chain" id="PRO_5003406094" description="CUB-like domain-containing protein" evidence="1">
    <location>
        <begin position="18"/>
        <end position="531"/>
    </location>
</feature>
<evidence type="ECO:0000259" key="2">
    <source>
        <dbReference type="Pfam" id="PF02408"/>
    </source>
</evidence>
<dbReference type="HOGENOM" id="CLU_040706_0_0_1"/>
<protein>
    <recommendedName>
        <fullName evidence="2">CUB-like domain-containing protein</fullName>
    </recommendedName>
</protein>
<proteinExistence type="predicted"/>
<dbReference type="InterPro" id="IPR003366">
    <property type="entry name" value="CUB-like_dom"/>
</dbReference>
<organism evidence="4">
    <name type="scientific">Caenorhabditis brenneri</name>
    <name type="common">Nematode worm</name>
    <dbReference type="NCBI Taxonomy" id="135651"/>
    <lineage>
        <taxon>Eukaryota</taxon>
        <taxon>Metazoa</taxon>
        <taxon>Ecdysozoa</taxon>
        <taxon>Nematoda</taxon>
        <taxon>Chromadorea</taxon>
        <taxon>Rhabditida</taxon>
        <taxon>Rhabditina</taxon>
        <taxon>Rhabditomorpha</taxon>
        <taxon>Rhabditoidea</taxon>
        <taxon>Rhabditidae</taxon>
        <taxon>Peloderinae</taxon>
        <taxon>Caenorhabditis</taxon>
    </lineage>
</organism>